<gene>
    <name evidence="1" type="ORF">ACAOBT_LOCUS10349</name>
</gene>
<name>A0A9P0KFW4_ACAOB</name>
<dbReference type="AlphaFoldDB" id="A0A9P0KFW4"/>
<comment type="caution">
    <text evidence="1">The sequence shown here is derived from an EMBL/GenBank/DDBJ whole genome shotgun (WGS) entry which is preliminary data.</text>
</comment>
<keyword evidence="2" id="KW-1185">Reference proteome</keyword>
<organism evidence="1 2">
    <name type="scientific">Acanthoscelides obtectus</name>
    <name type="common">Bean weevil</name>
    <name type="synonym">Bruchus obtectus</name>
    <dbReference type="NCBI Taxonomy" id="200917"/>
    <lineage>
        <taxon>Eukaryota</taxon>
        <taxon>Metazoa</taxon>
        <taxon>Ecdysozoa</taxon>
        <taxon>Arthropoda</taxon>
        <taxon>Hexapoda</taxon>
        <taxon>Insecta</taxon>
        <taxon>Pterygota</taxon>
        <taxon>Neoptera</taxon>
        <taxon>Endopterygota</taxon>
        <taxon>Coleoptera</taxon>
        <taxon>Polyphaga</taxon>
        <taxon>Cucujiformia</taxon>
        <taxon>Chrysomeloidea</taxon>
        <taxon>Chrysomelidae</taxon>
        <taxon>Bruchinae</taxon>
        <taxon>Bruchini</taxon>
        <taxon>Acanthoscelides</taxon>
    </lineage>
</organism>
<accession>A0A9P0KFW4</accession>
<reference evidence="1" key="1">
    <citation type="submission" date="2022-03" db="EMBL/GenBank/DDBJ databases">
        <authorList>
            <person name="Sayadi A."/>
        </authorList>
    </citation>
    <scope>NUCLEOTIDE SEQUENCE</scope>
</reference>
<sequence length="142" mass="15967">MEVDANSSGSSDENFSSPTYDDFYFYNYKWDNLFCGKKTDQNRNKDYISYYKKEDYANTVAALKKCDLTGDKRPLGGYNYDGKKVVEENNGRRVQIDYYSGGNSVINSISSAKKTDTVVQLTGIEGYGKKPISFSSEQVSGL</sequence>
<evidence type="ECO:0000313" key="1">
    <source>
        <dbReference type="EMBL" id="CAH1973072.1"/>
    </source>
</evidence>
<evidence type="ECO:0000313" key="2">
    <source>
        <dbReference type="Proteomes" id="UP001152888"/>
    </source>
</evidence>
<proteinExistence type="predicted"/>
<dbReference type="EMBL" id="CAKOFQ010006805">
    <property type="protein sequence ID" value="CAH1973072.1"/>
    <property type="molecule type" value="Genomic_DNA"/>
</dbReference>
<dbReference type="Proteomes" id="UP001152888">
    <property type="component" value="Unassembled WGS sequence"/>
</dbReference>
<dbReference type="OrthoDB" id="3501850at2759"/>
<protein>
    <submittedName>
        <fullName evidence="1">Uncharacterized protein</fullName>
    </submittedName>
</protein>